<keyword evidence="7" id="KW-0472">Membrane</keyword>
<evidence type="ECO:0000256" key="6">
    <source>
        <dbReference type="ARBA" id="ARBA00023065"/>
    </source>
</evidence>
<accession>A0A816U794</accession>
<evidence type="ECO:0000256" key="4">
    <source>
        <dbReference type="ARBA" id="ARBA00022692"/>
    </source>
</evidence>
<dbReference type="PANTHER" id="PTHR31086">
    <property type="entry name" value="ALUMINUM-ACTIVATED MALATE TRANSPORTER 10"/>
    <property type="match status" value="1"/>
</dbReference>
<evidence type="ECO:0000256" key="1">
    <source>
        <dbReference type="ARBA" id="ARBA00004141"/>
    </source>
</evidence>
<evidence type="ECO:0000256" key="3">
    <source>
        <dbReference type="ARBA" id="ARBA00022448"/>
    </source>
</evidence>
<keyword evidence="3" id="KW-0813">Transport</keyword>
<sequence>MIYPIYPEPIGSYPKPNRLPECPELVMHAFKVGVALVLVSSFYYYQPFGPFTDYLGINAIGVATLVARGLALGAHQLASLFGRTVEPILLTTFVFVTGNPKQFSCVINVCEVHPNGEGGIRDVDIHIDVLTDRCPGLEMKSHSLLVSNLDTVSHFLKGFSFQYILQKFVFLLYIYLFTSGNLTEFGDEYFEAREYGDIEVVEKRRRNLERYKSGFNNLPLFSHQSQTINFLCIGKVTGIKTANGWYYISQAPTERNLLSHAPHVMIQMWLVSSGSYPSLIKLTKLCSSTKLKNVHTAEVGHLKVCVSLCDYWPDDNRSGAIFVSSSHTKVDTKTAKYPSAFMATALGKHLTVLQPSSQSNDPNVDGLTHDKQRLTTNEMLLRRHVTIVPHKSLMFPTFCWLVIK</sequence>
<evidence type="ECO:0000313" key="9">
    <source>
        <dbReference type="EMBL" id="CAF2108442.1"/>
    </source>
</evidence>
<dbReference type="GO" id="GO:0016020">
    <property type="term" value="C:membrane"/>
    <property type="evidence" value="ECO:0007669"/>
    <property type="project" value="UniProtKB-SubCell"/>
</dbReference>
<protein>
    <submittedName>
        <fullName evidence="9">(rape) hypothetical protein</fullName>
    </submittedName>
</protein>
<dbReference type="InterPro" id="IPR020966">
    <property type="entry name" value="ALMT"/>
</dbReference>
<evidence type="ECO:0000256" key="2">
    <source>
        <dbReference type="ARBA" id="ARBA00007079"/>
    </source>
</evidence>
<evidence type="ECO:0000256" key="8">
    <source>
        <dbReference type="ARBA" id="ARBA00023303"/>
    </source>
</evidence>
<keyword evidence="6" id="KW-0406">Ion transport</keyword>
<proteinExistence type="inferred from homology"/>
<dbReference type="GO" id="GO:0034220">
    <property type="term" value="P:monoatomic ion transmembrane transport"/>
    <property type="evidence" value="ECO:0007669"/>
    <property type="project" value="UniProtKB-KW"/>
</dbReference>
<comment type="similarity">
    <text evidence="2">Belongs to the aromatic acid exporter (TC 2.A.85) family.</text>
</comment>
<dbReference type="Pfam" id="PF11744">
    <property type="entry name" value="ALMT"/>
    <property type="match status" value="1"/>
</dbReference>
<reference evidence="9" key="1">
    <citation type="submission" date="2021-01" db="EMBL/GenBank/DDBJ databases">
        <authorList>
            <consortium name="Genoscope - CEA"/>
            <person name="William W."/>
        </authorList>
    </citation>
    <scope>NUCLEOTIDE SEQUENCE</scope>
</reference>
<dbReference type="EMBL" id="HG994372">
    <property type="protein sequence ID" value="CAF2108442.1"/>
    <property type="molecule type" value="Genomic_DNA"/>
</dbReference>
<evidence type="ECO:0000256" key="5">
    <source>
        <dbReference type="ARBA" id="ARBA00022989"/>
    </source>
</evidence>
<comment type="subcellular location">
    <subcellularLocation>
        <location evidence="1">Membrane</location>
        <topology evidence="1">Multi-pass membrane protein</topology>
    </subcellularLocation>
</comment>
<organism evidence="9">
    <name type="scientific">Brassica napus</name>
    <name type="common">Rape</name>
    <dbReference type="NCBI Taxonomy" id="3708"/>
    <lineage>
        <taxon>Eukaryota</taxon>
        <taxon>Viridiplantae</taxon>
        <taxon>Streptophyta</taxon>
        <taxon>Embryophyta</taxon>
        <taxon>Tracheophyta</taxon>
        <taxon>Spermatophyta</taxon>
        <taxon>Magnoliopsida</taxon>
        <taxon>eudicotyledons</taxon>
        <taxon>Gunneridae</taxon>
        <taxon>Pentapetalae</taxon>
        <taxon>rosids</taxon>
        <taxon>malvids</taxon>
        <taxon>Brassicales</taxon>
        <taxon>Brassicaceae</taxon>
        <taxon>Brassiceae</taxon>
        <taxon>Brassica</taxon>
    </lineage>
</organism>
<dbReference type="Proteomes" id="UP001295469">
    <property type="component" value="Chromosome C08"/>
</dbReference>
<gene>
    <name evidence="9" type="ORF">DARMORV10_C08P15030.1</name>
</gene>
<keyword evidence="4" id="KW-0812">Transmembrane</keyword>
<keyword evidence="5" id="KW-1133">Transmembrane helix</keyword>
<dbReference type="GO" id="GO:0015743">
    <property type="term" value="P:malate transport"/>
    <property type="evidence" value="ECO:0007669"/>
    <property type="project" value="InterPro"/>
</dbReference>
<evidence type="ECO:0000256" key="7">
    <source>
        <dbReference type="ARBA" id="ARBA00023136"/>
    </source>
</evidence>
<dbReference type="AlphaFoldDB" id="A0A816U794"/>
<name>A0A816U794_BRANA</name>
<keyword evidence="8" id="KW-0407">Ion channel</keyword>